<protein>
    <submittedName>
        <fullName evidence="1">Uncharacterized protein</fullName>
    </submittedName>
</protein>
<reference evidence="1" key="1">
    <citation type="submission" date="2022-06" db="EMBL/GenBank/DDBJ databases">
        <title>Phylogenomic reconstructions and comparative analyses of Kickxellomycotina fungi.</title>
        <authorList>
            <person name="Reynolds N.K."/>
            <person name="Stajich J.E."/>
            <person name="Barry K."/>
            <person name="Grigoriev I.V."/>
            <person name="Crous P."/>
            <person name="Smith M.E."/>
        </authorList>
    </citation>
    <scope>NUCLEOTIDE SEQUENCE</scope>
    <source>
        <strain evidence="1">RSA 2271</strain>
    </source>
</reference>
<feature type="non-terminal residue" evidence="1">
    <location>
        <position position="375"/>
    </location>
</feature>
<organism evidence="1 2">
    <name type="scientific">Spiromyces aspiralis</name>
    <dbReference type="NCBI Taxonomy" id="68401"/>
    <lineage>
        <taxon>Eukaryota</taxon>
        <taxon>Fungi</taxon>
        <taxon>Fungi incertae sedis</taxon>
        <taxon>Zoopagomycota</taxon>
        <taxon>Kickxellomycotina</taxon>
        <taxon>Kickxellomycetes</taxon>
        <taxon>Kickxellales</taxon>
        <taxon>Kickxellaceae</taxon>
        <taxon>Spiromyces</taxon>
    </lineage>
</organism>
<comment type="caution">
    <text evidence="1">The sequence shown here is derived from an EMBL/GenBank/DDBJ whole genome shotgun (WGS) entry which is preliminary data.</text>
</comment>
<dbReference type="EMBL" id="JAMZIH010002333">
    <property type="protein sequence ID" value="KAJ1677516.1"/>
    <property type="molecule type" value="Genomic_DNA"/>
</dbReference>
<name>A0ACC1HQA6_9FUNG</name>
<gene>
    <name evidence="1" type="ORF">EV182_006006</name>
</gene>
<proteinExistence type="predicted"/>
<accession>A0ACC1HQA6</accession>
<sequence>MADFEPSQPAITTKLFEGIKPVIADSGGTGGIRPALTPPADDTSTLRPLSSITEEPEGLDASIATKQTPLDPAQQAKYPGADSVSQGYQPIKRKQLDGTELFADIDKDGDEAETEEIKYMMGHIGLLDVKLRFASIRQTILINDNEDLSRYACQNDLSVDSGGGDDSQEKRGHQAGEVGENLDQASLLDSNTGISTISQGSSPLNDGDQKHNRKRAMTREEIDRMLEIMDEQNKAIMEARAKMNLAISDQISLASSIESTSCRTSTDTNVQTHRLSQQLSEEFTTMLGRMEEYNRGLLENQKQRRYQSRGKQIELDSLLQTMEEHNRRLSMEQTRVNSILVSSRNSWKLSSESKEATSEAAVGDTKSSSVLRNSL</sequence>
<evidence type="ECO:0000313" key="2">
    <source>
        <dbReference type="Proteomes" id="UP001145114"/>
    </source>
</evidence>
<evidence type="ECO:0000313" key="1">
    <source>
        <dbReference type="EMBL" id="KAJ1677516.1"/>
    </source>
</evidence>
<keyword evidence="2" id="KW-1185">Reference proteome</keyword>
<dbReference type="Proteomes" id="UP001145114">
    <property type="component" value="Unassembled WGS sequence"/>
</dbReference>